<dbReference type="Pfam" id="PF00012">
    <property type="entry name" value="HSP70"/>
    <property type="match status" value="1"/>
</dbReference>
<evidence type="ECO:0000256" key="2">
    <source>
        <dbReference type="ARBA" id="ARBA00022741"/>
    </source>
</evidence>
<dbReference type="GO" id="GO:0005524">
    <property type="term" value="F:ATP binding"/>
    <property type="evidence" value="ECO:0007669"/>
    <property type="project" value="UniProtKB-KW"/>
</dbReference>
<comment type="similarity">
    <text evidence="1">Belongs to the heat shock protein 70 family.</text>
</comment>
<evidence type="ECO:0000256" key="1">
    <source>
        <dbReference type="ARBA" id="ARBA00007381"/>
    </source>
</evidence>
<evidence type="ECO:0000313" key="4">
    <source>
        <dbReference type="EMBL" id="CAE8602374.1"/>
    </source>
</evidence>
<dbReference type="PANTHER" id="PTHR19375">
    <property type="entry name" value="HEAT SHOCK PROTEIN 70KDA"/>
    <property type="match status" value="1"/>
</dbReference>
<dbReference type="InterPro" id="IPR013126">
    <property type="entry name" value="Hsp_70_fam"/>
</dbReference>
<reference evidence="4" key="1">
    <citation type="submission" date="2021-02" db="EMBL/GenBank/DDBJ databases">
        <authorList>
            <person name="Dougan E. K."/>
            <person name="Rhodes N."/>
            <person name="Thang M."/>
            <person name="Chan C."/>
        </authorList>
    </citation>
    <scope>NUCLEOTIDE SEQUENCE</scope>
</reference>
<organism evidence="4 5">
    <name type="scientific">Polarella glacialis</name>
    <name type="common">Dinoflagellate</name>
    <dbReference type="NCBI Taxonomy" id="89957"/>
    <lineage>
        <taxon>Eukaryota</taxon>
        <taxon>Sar</taxon>
        <taxon>Alveolata</taxon>
        <taxon>Dinophyceae</taxon>
        <taxon>Suessiales</taxon>
        <taxon>Suessiaceae</taxon>
        <taxon>Polarella</taxon>
    </lineage>
</organism>
<dbReference type="Proteomes" id="UP000654075">
    <property type="component" value="Unassembled WGS sequence"/>
</dbReference>
<comment type="caution">
    <text evidence="4">The sequence shown here is derived from an EMBL/GenBank/DDBJ whole genome shotgun (WGS) entry which is preliminary data.</text>
</comment>
<dbReference type="GO" id="GO:0140662">
    <property type="term" value="F:ATP-dependent protein folding chaperone"/>
    <property type="evidence" value="ECO:0007669"/>
    <property type="project" value="InterPro"/>
</dbReference>
<gene>
    <name evidence="4" type="ORF">PGLA1383_LOCUS20617</name>
</gene>
<keyword evidence="2" id="KW-0547">Nucleotide-binding</keyword>
<proteinExistence type="inferred from homology"/>
<keyword evidence="5" id="KW-1185">Reference proteome</keyword>
<evidence type="ECO:0000313" key="5">
    <source>
        <dbReference type="Proteomes" id="UP000654075"/>
    </source>
</evidence>
<dbReference type="OrthoDB" id="2753769at2759"/>
<dbReference type="Gene3D" id="3.90.640.10">
    <property type="entry name" value="Actin, Chain A, domain 4"/>
    <property type="match status" value="1"/>
</dbReference>
<sequence length="176" mass="19833">MLTLTGRGRIMKDFKCKSCGKDGACNQRAIRRLRTQCEYATCTLSSSTQATIEIDPLFEGIHYFCSLSRVRFEELCIDYFRNSIVLSRRPSGTAASTRRTLTNWSWLDGIFERSALPAMFTLAVKTLIIASWTCHAGLQVQEPRQGWGLQPACHQAFAHAVRVCHMHAAFVHSGHH</sequence>
<name>A0A813EVR7_POLGL</name>
<dbReference type="SUPFAM" id="SSF53067">
    <property type="entry name" value="Actin-like ATPase domain"/>
    <property type="match status" value="1"/>
</dbReference>
<keyword evidence="3" id="KW-0067">ATP-binding</keyword>
<protein>
    <submittedName>
        <fullName evidence="4">Uncharacterized protein</fullName>
    </submittedName>
</protein>
<dbReference type="FunFam" id="3.90.640.10:FF:000134">
    <property type="entry name" value="Heat shock cognate 71 kDa protein"/>
    <property type="match status" value="1"/>
</dbReference>
<dbReference type="EMBL" id="CAJNNV010014222">
    <property type="protein sequence ID" value="CAE8602374.1"/>
    <property type="molecule type" value="Genomic_DNA"/>
</dbReference>
<accession>A0A813EVR7</accession>
<evidence type="ECO:0000256" key="3">
    <source>
        <dbReference type="ARBA" id="ARBA00022840"/>
    </source>
</evidence>
<dbReference type="InterPro" id="IPR043129">
    <property type="entry name" value="ATPase_NBD"/>
</dbReference>
<dbReference type="AlphaFoldDB" id="A0A813EVR7"/>